<reference evidence="2" key="1">
    <citation type="submission" date="2017-01" db="EMBL/GenBank/DDBJ databases">
        <authorList>
            <person name="Varghese N."/>
            <person name="Submissions S."/>
        </authorList>
    </citation>
    <scope>NUCLEOTIDE SEQUENCE [LARGE SCALE GENOMIC DNA]</scope>
    <source>
        <strain evidence="2">ATCC 12950</strain>
    </source>
</reference>
<accession>A0A1N7EZH0</accession>
<keyword evidence="2" id="KW-1185">Reference proteome</keyword>
<dbReference type="RefSeq" id="WP_030512071.1">
    <property type="nucleotide sequence ID" value="NZ_FTNI01000020.1"/>
</dbReference>
<proteinExistence type="predicted"/>
<evidence type="ECO:0000313" key="1">
    <source>
        <dbReference type="EMBL" id="SIR93474.1"/>
    </source>
</evidence>
<sequence>MATDAPSGLLYLLSVGKEKELILRMQGTMPTAEKLVSWMEQGTVVSLQISHEGEPGPFTYVVNFRHVVAARLAPYTTTRISSF</sequence>
<organism evidence="1 2">
    <name type="scientific">Microbispora rosea</name>
    <dbReference type="NCBI Taxonomy" id="58117"/>
    <lineage>
        <taxon>Bacteria</taxon>
        <taxon>Bacillati</taxon>
        <taxon>Actinomycetota</taxon>
        <taxon>Actinomycetes</taxon>
        <taxon>Streptosporangiales</taxon>
        <taxon>Streptosporangiaceae</taxon>
        <taxon>Microbispora</taxon>
    </lineage>
</organism>
<dbReference type="GeneID" id="97501031"/>
<evidence type="ECO:0000313" key="2">
    <source>
        <dbReference type="Proteomes" id="UP000186096"/>
    </source>
</evidence>
<dbReference type="AlphaFoldDB" id="A0A1N7EZH0"/>
<dbReference type="Proteomes" id="UP000186096">
    <property type="component" value="Unassembled WGS sequence"/>
</dbReference>
<dbReference type="OrthoDB" id="3541270at2"/>
<gene>
    <name evidence="1" type="ORF">SAMN05421833_1205</name>
</gene>
<protein>
    <submittedName>
        <fullName evidence="1">Uncharacterized protein</fullName>
    </submittedName>
</protein>
<name>A0A1N7EZH0_9ACTN</name>
<dbReference type="EMBL" id="FTNI01000020">
    <property type="protein sequence ID" value="SIR93474.1"/>
    <property type="molecule type" value="Genomic_DNA"/>
</dbReference>